<evidence type="ECO:0000313" key="2">
    <source>
        <dbReference type="EMBL" id="GFO18036.1"/>
    </source>
</evidence>
<name>A0AAV4BC75_9GAST</name>
<proteinExistence type="predicted"/>
<keyword evidence="3" id="KW-1185">Reference proteome</keyword>
<gene>
    <name evidence="2" type="ORF">PoB_004454100</name>
</gene>
<dbReference type="EMBL" id="BLXT01004926">
    <property type="protein sequence ID" value="GFO18036.1"/>
    <property type="molecule type" value="Genomic_DNA"/>
</dbReference>
<sequence length="348" mass="38909">MSPVFSQSKGKTILEATRLVKADKTDCVSQFTVLTTNLSPLVTWFSEEGSLGDRKPTSLEQILCKASSQQGDLRLSGIPSGQAAGGGARNRDRRVAADLRTDPLATVRPTPQFPLARIIFEYQEALDNRDYKGQNLCASSHKVQTHTDAARNNIYKKKARAPGRTRAHDRGFHADLRPHSLATVPPTPQVHGASSRRTTTKQKTSNNATKETEKSITMQLQRQRSLSQCNCRDREVCHNSTAETEKSVTMQLQRQRSLSQCKCRDREVCHDATAETEKSVTTQLQRQRSLSQCNCRDREVCHNATAETAKSVTLQLQRQRSLSQCNCRDREVCHNATAETEKSVTMPR</sequence>
<feature type="region of interest" description="Disordered" evidence="1">
    <location>
        <begin position="175"/>
        <end position="219"/>
    </location>
</feature>
<evidence type="ECO:0000313" key="3">
    <source>
        <dbReference type="Proteomes" id="UP000735302"/>
    </source>
</evidence>
<feature type="compositionally biased region" description="Low complexity" evidence="1">
    <location>
        <begin position="195"/>
        <end position="205"/>
    </location>
</feature>
<dbReference type="AlphaFoldDB" id="A0AAV4BC75"/>
<comment type="caution">
    <text evidence="2">The sequence shown here is derived from an EMBL/GenBank/DDBJ whole genome shotgun (WGS) entry which is preliminary data.</text>
</comment>
<organism evidence="2 3">
    <name type="scientific">Plakobranchus ocellatus</name>
    <dbReference type="NCBI Taxonomy" id="259542"/>
    <lineage>
        <taxon>Eukaryota</taxon>
        <taxon>Metazoa</taxon>
        <taxon>Spiralia</taxon>
        <taxon>Lophotrochozoa</taxon>
        <taxon>Mollusca</taxon>
        <taxon>Gastropoda</taxon>
        <taxon>Heterobranchia</taxon>
        <taxon>Euthyneura</taxon>
        <taxon>Panpulmonata</taxon>
        <taxon>Sacoglossa</taxon>
        <taxon>Placobranchoidea</taxon>
        <taxon>Plakobranchidae</taxon>
        <taxon>Plakobranchus</taxon>
    </lineage>
</organism>
<dbReference type="Proteomes" id="UP000735302">
    <property type="component" value="Unassembled WGS sequence"/>
</dbReference>
<accession>A0AAV4BC75</accession>
<reference evidence="2 3" key="1">
    <citation type="journal article" date="2021" name="Elife">
        <title>Chloroplast acquisition without the gene transfer in kleptoplastic sea slugs, Plakobranchus ocellatus.</title>
        <authorList>
            <person name="Maeda T."/>
            <person name="Takahashi S."/>
            <person name="Yoshida T."/>
            <person name="Shimamura S."/>
            <person name="Takaki Y."/>
            <person name="Nagai Y."/>
            <person name="Toyoda A."/>
            <person name="Suzuki Y."/>
            <person name="Arimoto A."/>
            <person name="Ishii H."/>
            <person name="Satoh N."/>
            <person name="Nishiyama T."/>
            <person name="Hasebe M."/>
            <person name="Maruyama T."/>
            <person name="Minagawa J."/>
            <person name="Obokata J."/>
            <person name="Shigenobu S."/>
        </authorList>
    </citation>
    <scope>NUCLEOTIDE SEQUENCE [LARGE SCALE GENOMIC DNA]</scope>
</reference>
<feature type="region of interest" description="Disordered" evidence="1">
    <location>
        <begin position="74"/>
        <end position="94"/>
    </location>
</feature>
<protein>
    <submittedName>
        <fullName evidence="2">Cornifin-a-like</fullName>
    </submittedName>
</protein>
<evidence type="ECO:0000256" key="1">
    <source>
        <dbReference type="SAM" id="MobiDB-lite"/>
    </source>
</evidence>